<protein>
    <recommendedName>
        <fullName evidence="4">DUF885 domain-containing protein</fullName>
    </recommendedName>
</protein>
<dbReference type="OrthoDB" id="2547633at2759"/>
<dbReference type="Proteomes" id="UP000000561">
    <property type="component" value="Chromosome 11"/>
</dbReference>
<dbReference type="KEGG" id="uma:UMAG_04039"/>
<dbReference type="GeneID" id="23564329"/>
<accession>A0A0D1DWK7</accession>
<evidence type="ECO:0000313" key="2">
    <source>
        <dbReference type="EMBL" id="KIS67996.1"/>
    </source>
</evidence>
<organism evidence="2 3">
    <name type="scientific">Mycosarcoma maydis</name>
    <name type="common">Corn smut fungus</name>
    <name type="synonym">Ustilago maydis</name>
    <dbReference type="NCBI Taxonomy" id="5270"/>
    <lineage>
        <taxon>Eukaryota</taxon>
        <taxon>Fungi</taxon>
        <taxon>Dikarya</taxon>
        <taxon>Basidiomycota</taxon>
        <taxon>Ustilaginomycotina</taxon>
        <taxon>Ustilaginomycetes</taxon>
        <taxon>Ustilaginales</taxon>
        <taxon>Ustilaginaceae</taxon>
        <taxon>Mycosarcoma</taxon>
    </lineage>
</organism>
<proteinExistence type="predicted"/>
<feature type="chain" id="PRO_5002229392" description="DUF885 domain-containing protein" evidence="1">
    <location>
        <begin position="27"/>
        <end position="166"/>
    </location>
</feature>
<dbReference type="VEuPathDB" id="FungiDB:UMAG_04039"/>
<evidence type="ECO:0000313" key="3">
    <source>
        <dbReference type="Proteomes" id="UP000000561"/>
    </source>
</evidence>
<dbReference type="InParanoid" id="A0A0D1DWK7"/>
<sequence>MRAIAVSKLDKKLCLVVACCLLSVSAMPTFGQNSAQPNYQQTIAYSWETYLNTQKYNQLPSWSTARGNRLGVLPQQFKAFRERISHLEELRRWVLSNHEANKALTEQQRATLTMPFFAWDPQSLRLERGDYPGMAERLERESSFIAQVETVLNDVVKHLPDLSRPM</sequence>
<keyword evidence="3" id="KW-1185">Reference proteome</keyword>
<dbReference type="EMBL" id="CM003150">
    <property type="protein sequence ID" value="KIS67996.1"/>
    <property type="molecule type" value="Genomic_DNA"/>
</dbReference>
<dbReference type="AlphaFoldDB" id="A0A0D1DWK7"/>
<evidence type="ECO:0000256" key="1">
    <source>
        <dbReference type="SAM" id="SignalP"/>
    </source>
</evidence>
<reference evidence="2 3" key="1">
    <citation type="journal article" date="2006" name="Nature">
        <title>Insights from the genome of the biotrophic fungal plant pathogen Ustilago maydis.</title>
        <authorList>
            <person name="Kamper J."/>
            <person name="Kahmann R."/>
            <person name="Bolker M."/>
            <person name="Ma L.J."/>
            <person name="Brefort T."/>
            <person name="Saville B.J."/>
            <person name="Banuett F."/>
            <person name="Kronstad J.W."/>
            <person name="Gold S.E."/>
            <person name="Muller O."/>
            <person name="Perlin M.H."/>
            <person name="Wosten H.A."/>
            <person name="de Vries R."/>
            <person name="Ruiz-Herrera J."/>
            <person name="Reynaga-Pena C.G."/>
            <person name="Snetselaar K."/>
            <person name="McCann M."/>
            <person name="Perez-Martin J."/>
            <person name="Feldbrugge M."/>
            <person name="Basse C.W."/>
            <person name="Steinberg G."/>
            <person name="Ibeas J.I."/>
            <person name="Holloman W."/>
            <person name="Guzman P."/>
            <person name="Farman M."/>
            <person name="Stajich J.E."/>
            <person name="Sentandreu R."/>
            <person name="Gonzalez-Prieto J.M."/>
            <person name="Kennell J.C."/>
            <person name="Molina L."/>
            <person name="Schirawski J."/>
            <person name="Mendoza-Mendoza A."/>
            <person name="Greilinger D."/>
            <person name="Munch K."/>
            <person name="Rossel N."/>
            <person name="Scherer M."/>
            <person name="Vranes M."/>
            <person name="Ladendorf O."/>
            <person name="Vincon V."/>
            <person name="Fuchs U."/>
            <person name="Sandrock B."/>
            <person name="Meng S."/>
            <person name="Ho E.C."/>
            <person name="Cahill M.J."/>
            <person name="Boyce K.J."/>
            <person name="Klose J."/>
            <person name="Klosterman S.J."/>
            <person name="Deelstra H.J."/>
            <person name="Ortiz-Castellanos L."/>
            <person name="Li W."/>
            <person name="Sanchez-Alonso P."/>
            <person name="Schreier P.H."/>
            <person name="Hauser-Hahn I."/>
            <person name="Vaupel M."/>
            <person name="Koopmann E."/>
            <person name="Friedrich G."/>
            <person name="Voss H."/>
            <person name="Schluter T."/>
            <person name="Margolis J."/>
            <person name="Platt D."/>
            <person name="Swimmer C."/>
            <person name="Gnirke A."/>
            <person name="Chen F."/>
            <person name="Vysotskaia V."/>
            <person name="Mannhaupt G."/>
            <person name="Guldener U."/>
            <person name="Munsterkotter M."/>
            <person name="Haase D."/>
            <person name="Oesterheld M."/>
            <person name="Mewes H.W."/>
            <person name="Mauceli E.W."/>
            <person name="DeCaprio D."/>
            <person name="Wade C.M."/>
            <person name="Butler J."/>
            <person name="Young S."/>
            <person name="Jaffe D.B."/>
            <person name="Calvo S."/>
            <person name="Nusbaum C."/>
            <person name="Galagan J."/>
            <person name="Birren B.W."/>
        </authorList>
    </citation>
    <scope>NUCLEOTIDE SEQUENCE [LARGE SCALE GENOMIC DNA]</scope>
    <source>
        <strain evidence="3">DSM 14603 / FGSC 9021 / UM521</strain>
    </source>
</reference>
<keyword evidence="1" id="KW-0732">Signal</keyword>
<feature type="signal peptide" evidence="1">
    <location>
        <begin position="1"/>
        <end position="26"/>
    </location>
</feature>
<gene>
    <name evidence="2" type="ORF">UMAG_04039</name>
</gene>
<evidence type="ECO:0008006" key="4">
    <source>
        <dbReference type="Google" id="ProtNLM"/>
    </source>
</evidence>
<name>A0A0D1DWK7_MYCMD</name>
<dbReference type="OMA" id="KTWALAN"/>
<dbReference type="RefSeq" id="XP_011390482.1">
    <property type="nucleotide sequence ID" value="XM_011392180.1"/>
</dbReference>